<dbReference type="AlphaFoldDB" id="A0A8K0AH93"/>
<feature type="compositionally biased region" description="Basic and acidic residues" evidence="1">
    <location>
        <begin position="231"/>
        <end position="240"/>
    </location>
</feature>
<sequence length="274" mass="30099">MFRAALLVFGSRHGLIHNSLLLRPLSSYPPPPPPPPPRPPRPSSSSSSSSSSPPQHPRYPFFVDSLRNWWNRLRLNFSMMRVGWNMIRTSSRIGKEFHQQSRSDLNRQPFDAPPAGMNSLLSSIVALMQQIIRSATASGSGTGTGTGLSVSIVLDRLNGSAKGRKLFGTGIQLHPFQSVYSEQVEIGSSNIVNRIISIRVMGSLGAGMVDARFENDRLRRMLVRDDHGRQEIIDNDRDNDGGDIDGDDDHRGGSGTFSGSRNAGRRIVIDVDAK</sequence>
<dbReference type="Proteomes" id="UP000799049">
    <property type="component" value="Unassembled WGS sequence"/>
</dbReference>
<gene>
    <name evidence="2" type="ORF">ANDGO_06457</name>
</gene>
<comment type="caution">
    <text evidence="2">The sequence shown here is derived from an EMBL/GenBank/DDBJ whole genome shotgun (WGS) entry which is preliminary data.</text>
</comment>
<evidence type="ECO:0000313" key="3">
    <source>
        <dbReference type="Proteomes" id="UP000799049"/>
    </source>
</evidence>
<organism evidence="2 3">
    <name type="scientific">Andalucia godoyi</name>
    <name type="common">Flagellate</name>
    <dbReference type="NCBI Taxonomy" id="505711"/>
    <lineage>
        <taxon>Eukaryota</taxon>
        <taxon>Discoba</taxon>
        <taxon>Jakobida</taxon>
        <taxon>Andalucina</taxon>
        <taxon>Andaluciidae</taxon>
        <taxon>Andalucia</taxon>
    </lineage>
</organism>
<feature type="region of interest" description="Disordered" evidence="1">
    <location>
        <begin position="27"/>
        <end position="56"/>
    </location>
</feature>
<accession>A0A8K0AH93</accession>
<protein>
    <submittedName>
        <fullName evidence="2">Putative mitochondrial protein</fullName>
    </submittedName>
</protein>
<dbReference type="EMBL" id="VRVR01000033">
    <property type="protein sequence ID" value="KAF0852489.1"/>
    <property type="molecule type" value="Genomic_DNA"/>
</dbReference>
<feature type="compositionally biased region" description="Low complexity" evidence="1">
    <location>
        <begin position="43"/>
        <end position="53"/>
    </location>
</feature>
<evidence type="ECO:0000313" key="2">
    <source>
        <dbReference type="EMBL" id="KAF0852489.1"/>
    </source>
</evidence>
<proteinExistence type="predicted"/>
<keyword evidence="3" id="KW-1185">Reference proteome</keyword>
<evidence type="ECO:0000256" key="1">
    <source>
        <dbReference type="SAM" id="MobiDB-lite"/>
    </source>
</evidence>
<feature type="region of interest" description="Disordered" evidence="1">
    <location>
        <begin position="231"/>
        <end position="261"/>
    </location>
</feature>
<feature type="compositionally biased region" description="Pro residues" evidence="1">
    <location>
        <begin position="27"/>
        <end position="42"/>
    </location>
</feature>
<name>A0A8K0AH93_ANDGO</name>
<reference evidence="2" key="1">
    <citation type="submission" date="2019-09" db="EMBL/GenBank/DDBJ databases">
        <title>The Mitochondrial Proteome of the Jakobid, Andalucia godoyi, a Protist With the Most Gene-Rich and Bacteria-Like Mitochondrial Genome.</title>
        <authorList>
            <person name="Gray M.W."/>
            <person name="Burger G."/>
            <person name="Derelle R."/>
            <person name="Klimes V."/>
            <person name="Leger M."/>
            <person name="Sarrasin M."/>
            <person name="Vlcek C."/>
            <person name="Roger A.J."/>
            <person name="Elias M."/>
            <person name="Lang B.F."/>
        </authorList>
    </citation>
    <scope>NUCLEOTIDE SEQUENCE</scope>
    <source>
        <strain evidence="2">And28</strain>
    </source>
</reference>